<dbReference type="AlphaFoldDB" id="A0A0L0BWT5"/>
<evidence type="ECO:0000256" key="1">
    <source>
        <dbReference type="SAM" id="MobiDB-lite"/>
    </source>
</evidence>
<organism evidence="2 3">
    <name type="scientific">Lucilia cuprina</name>
    <name type="common">Green bottle fly</name>
    <name type="synonym">Australian sheep blowfly</name>
    <dbReference type="NCBI Taxonomy" id="7375"/>
    <lineage>
        <taxon>Eukaryota</taxon>
        <taxon>Metazoa</taxon>
        <taxon>Ecdysozoa</taxon>
        <taxon>Arthropoda</taxon>
        <taxon>Hexapoda</taxon>
        <taxon>Insecta</taxon>
        <taxon>Pterygota</taxon>
        <taxon>Neoptera</taxon>
        <taxon>Endopterygota</taxon>
        <taxon>Diptera</taxon>
        <taxon>Brachycera</taxon>
        <taxon>Muscomorpha</taxon>
        <taxon>Oestroidea</taxon>
        <taxon>Calliphoridae</taxon>
        <taxon>Luciliinae</taxon>
        <taxon>Lucilia</taxon>
    </lineage>
</organism>
<reference evidence="2 3" key="1">
    <citation type="journal article" date="2015" name="Nat. Commun.">
        <title>Lucilia cuprina genome unlocks parasitic fly biology to underpin future interventions.</title>
        <authorList>
            <person name="Anstead C.A."/>
            <person name="Korhonen P.K."/>
            <person name="Young N.D."/>
            <person name="Hall R.S."/>
            <person name="Jex A.R."/>
            <person name="Murali S.C."/>
            <person name="Hughes D.S."/>
            <person name="Lee S.F."/>
            <person name="Perry T."/>
            <person name="Stroehlein A.J."/>
            <person name="Ansell B.R."/>
            <person name="Breugelmans B."/>
            <person name="Hofmann A."/>
            <person name="Qu J."/>
            <person name="Dugan S."/>
            <person name="Lee S.L."/>
            <person name="Chao H."/>
            <person name="Dinh H."/>
            <person name="Han Y."/>
            <person name="Doddapaneni H.V."/>
            <person name="Worley K.C."/>
            <person name="Muzny D.M."/>
            <person name="Ioannidis P."/>
            <person name="Waterhouse R.M."/>
            <person name="Zdobnov E.M."/>
            <person name="James P.J."/>
            <person name="Bagnall N.H."/>
            <person name="Kotze A.C."/>
            <person name="Gibbs R.A."/>
            <person name="Richards S."/>
            <person name="Batterham P."/>
            <person name="Gasser R.B."/>
        </authorList>
    </citation>
    <scope>NUCLEOTIDE SEQUENCE [LARGE SCALE GENOMIC DNA]</scope>
    <source>
        <strain evidence="2 3">LS</strain>
        <tissue evidence="2">Full body</tissue>
    </source>
</reference>
<gene>
    <name evidence="2" type="ORF">FF38_10536</name>
</gene>
<name>A0A0L0BWT5_LUCCU</name>
<feature type="region of interest" description="Disordered" evidence="1">
    <location>
        <begin position="153"/>
        <end position="172"/>
    </location>
</feature>
<accession>A0A0L0BWT5</accession>
<sequence>MQLVNEASMTSQDKSCWQLATHSTRLSGALVRLYVKSFQGEADDTFDITCLWSRQTRGTSSTSIPWDCNNNNVVVFTMLPRSTTEDPPTQGTYVRHANQTVTPGMSSKKSSEFLHHTVGCFPRHGLSKDLRVYEESIRRYVQDRNSIQIFVVQKKESQPSDQSRQSPVGNRQYVVPDDLVPFTERQKDKRHLVITSL</sequence>
<dbReference type="Proteomes" id="UP000037069">
    <property type="component" value="Unassembled WGS sequence"/>
</dbReference>
<keyword evidence="3" id="KW-1185">Reference proteome</keyword>
<protein>
    <submittedName>
        <fullName evidence="2">Uncharacterized protein</fullName>
    </submittedName>
</protein>
<proteinExistence type="predicted"/>
<feature type="compositionally biased region" description="Polar residues" evidence="1">
    <location>
        <begin position="159"/>
        <end position="169"/>
    </location>
</feature>
<comment type="caution">
    <text evidence="2">The sequence shown here is derived from an EMBL/GenBank/DDBJ whole genome shotgun (WGS) entry which is preliminary data.</text>
</comment>
<dbReference type="EMBL" id="JRES01001227">
    <property type="protein sequence ID" value="KNC24480.1"/>
    <property type="molecule type" value="Genomic_DNA"/>
</dbReference>
<evidence type="ECO:0000313" key="3">
    <source>
        <dbReference type="Proteomes" id="UP000037069"/>
    </source>
</evidence>
<evidence type="ECO:0000313" key="2">
    <source>
        <dbReference type="EMBL" id="KNC24480.1"/>
    </source>
</evidence>